<comment type="caution">
    <text evidence="2">The sequence shown here is derived from an EMBL/GenBank/DDBJ whole genome shotgun (WGS) entry which is preliminary data.</text>
</comment>
<keyword evidence="3" id="KW-1185">Reference proteome</keyword>
<evidence type="ECO:0000313" key="3">
    <source>
        <dbReference type="Proteomes" id="UP001209570"/>
    </source>
</evidence>
<dbReference type="Proteomes" id="UP001209570">
    <property type="component" value="Unassembled WGS sequence"/>
</dbReference>
<keyword evidence="1" id="KW-1133">Transmembrane helix</keyword>
<evidence type="ECO:0000256" key="1">
    <source>
        <dbReference type="SAM" id="Phobius"/>
    </source>
</evidence>
<reference evidence="2" key="1">
    <citation type="submission" date="2021-12" db="EMBL/GenBank/DDBJ databases">
        <title>Prjna785345.</title>
        <authorList>
            <person name="Rujirawat T."/>
            <person name="Krajaejun T."/>
        </authorList>
    </citation>
    <scope>NUCLEOTIDE SEQUENCE</scope>
    <source>
        <strain evidence="2">Pi057C3</strain>
    </source>
</reference>
<organism evidence="2 3">
    <name type="scientific">Pythium insidiosum</name>
    <name type="common">Pythiosis disease agent</name>
    <dbReference type="NCBI Taxonomy" id="114742"/>
    <lineage>
        <taxon>Eukaryota</taxon>
        <taxon>Sar</taxon>
        <taxon>Stramenopiles</taxon>
        <taxon>Oomycota</taxon>
        <taxon>Peronosporomycetes</taxon>
        <taxon>Pythiales</taxon>
        <taxon>Pythiaceae</taxon>
        <taxon>Pythium</taxon>
    </lineage>
</organism>
<evidence type="ECO:0000313" key="2">
    <source>
        <dbReference type="EMBL" id="KAJ0399369.1"/>
    </source>
</evidence>
<keyword evidence="1" id="KW-0812">Transmembrane</keyword>
<accession>A0AAD5LHS5</accession>
<dbReference type="AlphaFoldDB" id="A0AAD5LHS5"/>
<name>A0AAD5LHS5_PYTIN</name>
<protein>
    <recommendedName>
        <fullName evidence="4">Transmembrane protein</fullName>
    </recommendedName>
</protein>
<keyword evidence="1" id="KW-0472">Membrane</keyword>
<sequence length="748" mass="83544">MTLPQRVVDRLLHRSLRIHGQLDRAFSLSWGSCLIALVSYALVLSDAIRSGFAIRRLAGYTLIDTDTIVLGPYAYSSVHLTRKNTTSGSSVSLWPYKYDSTSISMRAIAKHLACNEGQNLARATVFAMIDNMIDSVRDYEPFARSAAFTGRMGANMTAAKRSGYVTLRLTHRWVDRLNDLVLPEIFERIVRRSSQAIYYDHKRLRDYNRPMCGVTERPRPLTCEALWVKLNTTCSASRCSLTDDVWSRLARHLRFLQHSYPNLTLDMVLVEGAGDFSRGGFTFHGRRWSEVVAFTRLRDCRGPACTTVAVDDYRFESTLATTNVTSWYGVASTLRALGQFYAWLRLVMLVLGVVWARPRKSSGIVDFWHRWRLVLRTVLLIPSQVVVYGSPFPVTCYVLAHLVDASTVHEVVRRHFSSIHGVYTFDLAKFVRISAVSMRSVWVLASLCHVLLYLVVRRSWSPARGVPGVPEFLITAAASSTILAQVRMVNWRDSSVLSVHEVSPSGSVEQRKFMYDTARGSMNQLLLGTTVDAQFLGCSLALLATIAMVSSGISKFLPPALRFRILVFTRTLAPYSAQFLWPANALVVSWCSAVIVSDEREGNQRPPRSEGSPPRLLSAMFPRLSSAPRLPHRLQAVARGGLTAAEGHTIHQLQRNILSIDTRSQETEALVWLVNLAAMTDPLAWLSLRTADGCLVGVFESALTKRVFLLPLDCVTSPMDAPLDSEPLHLMTVVSSKNLAWSQLLQCG</sequence>
<gene>
    <name evidence="2" type="ORF">P43SY_009683</name>
</gene>
<dbReference type="EMBL" id="JAKCXM010000185">
    <property type="protein sequence ID" value="KAJ0399369.1"/>
    <property type="molecule type" value="Genomic_DNA"/>
</dbReference>
<feature type="transmembrane region" description="Helical" evidence="1">
    <location>
        <begin position="25"/>
        <end position="45"/>
    </location>
</feature>
<evidence type="ECO:0008006" key="4">
    <source>
        <dbReference type="Google" id="ProtNLM"/>
    </source>
</evidence>
<proteinExistence type="predicted"/>